<protein>
    <submittedName>
        <fullName evidence="1">Genomic DNA, chromosome 3, clone:P0043E01</fullName>
    </submittedName>
</protein>
<dbReference type="Proteomes" id="UP000000763">
    <property type="component" value="Chromosome 3"/>
</dbReference>
<organism evidence="1 2">
    <name type="scientific">Oryza sativa subsp. japonica</name>
    <name type="common">Rice</name>
    <dbReference type="NCBI Taxonomy" id="39947"/>
    <lineage>
        <taxon>Eukaryota</taxon>
        <taxon>Viridiplantae</taxon>
        <taxon>Streptophyta</taxon>
        <taxon>Embryophyta</taxon>
        <taxon>Tracheophyta</taxon>
        <taxon>Spermatophyta</taxon>
        <taxon>Magnoliopsida</taxon>
        <taxon>Liliopsida</taxon>
        <taxon>Poales</taxon>
        <taxon>Poaceae</taxon>
        <taxon>BOP clade</taxon>
        <taxon>Oryzoideae</taxon>
        <taxon>Oryzeae</taxon>
        <taxon>Oryzinae</taxon>
        <taxon>Oryza</taxon>
        <taxon>Oryza sativa</taxon>
    </lineage>
</organism>
<sequence>METAASLAAIFAGGRKWRWNSRGSGRHWYRRTVRAETVSLQPDLDAHHQWASGAKHDDDDDVKSTRFGCSSSSSSIGTTRSSSSSAIWTDANIGFQSGRSWRPPCKESCNVHADPQDNGTAQFFSPSNWTDRAVFVIETCCENQGQQNGVQSSPFGLSTGVSYHMIVRRISTNFNKISARFTVSDFNSQKPFEVSLEIYFSSTTKLQNVTVFVKSMNPDAGTVGSIKYQQHMYPGIPDSRARSTVKSNINKC</sequence>
<reference evidence="2" key="2">
    <citation type="journal article" date="2008" name="Nucleic Acids Res.">
        <title>The rice annotation project database (RAP-DB): 2008 update.</title>
        <authorList>
            <consortium name="The rice annotation project (RAP)"/>
        </authorList>
    </citation>
    <scope>GENOME REANNOTATION</scope>
    <source>
        <strain evidence="2">cv. Nipponbare</strain>
    </source>
</reference>
<proteinExistence type="predicted"/>
<dbReference type="AlphaFoldDB" id="Q9SNI8"/>
<reference evidence="2" key="1">
    <citation type="journal article" date="2005" name="Nature">
        <title>The map-based sequence of the rice genome.</title>
        <authorList>
            <consortium name="International rice genome sequencing project (IRGSP)"/>
            <person name="Matsumoto T."/>
            <person name="Wu J."/>
            <person name="Kanamori H."/>
            <person name="Katayose Y."/>
            <person name="Fujisawa M."/>
            <person name="Namiki N."/>
            <person name="Mizuno H."/>
            <person name="Yamamoto K."/>
            <person name="Antonio B.A."/>
            <person name="Baba T."/>
            <person name="Sakata K."/>
            <person name="Nagamura Y."/>
            <person name="Aoki H."/>
            <person name="Arikawa K."/>
            <person name="Arita K."/>
            <person name="Bito T."/>
            <person name="Chiden Y."/>
            <person name="Fujitsuka N."/>
            <person name="Fukunaka R."/>
            <person name="Hamada M."/>
            <person name="Harada C."/>
            <person name="Hayashi A."/>
            <person name="Hijishita S."/>
            <person name="Honda M."/>
            <person name="Hosokawa S."/>
            <person name="Ichikawa Y."/>
            <person name="Idonuma A."/>
            <person name="Iijima M."/>
            <person name="Ikeda M."/>
            <person name="Ikeno M."/>
            <person name="Ito K."/>
            <person name="Ito S."/>
            <person name="Ito T."/>
            <person name="Ito Y."/>
            <person name="Ito Y."/>
            <person name="Iwabuchi A."/>
            <person name="Kamiya K."/>
            <person name="Karasawa W."/>
            <person name="Kurita K."/>
            <person name="Katagiri S."/>
            <person name="Kikuta A."/>
            <person name="Kobayashi H."/>
            <person name="Kobayashi N."/>
            <person name="Machita K."/>
            <person name="Maehara T."/>
            <person name="Masukawa M."/>
            <person name="Mizubayashi T."/>
            <person name="Mukai Y."/>
            <person name="Nagasaki H."/>
            <person name="Nagata Y."/>
            <person name="Naito S."/>
            <person name="Nakashima M."/>
            <person name="Nakama Y."/>
            <person name="Nakamichi Y."/>
            <person name="Nakamura M."/>
            <person name="Meguro A."/>
            <person name="Negishi M."/>
            <person name="Ohta I."/>
            <person name="Ohta T."/>
            <person name="Okamoto M."/>
            <person name="Ono N."/>
            <person name="Saji S."/>
            <person name="Sakaguchi M."/>
            <person name="Sakai K."/>
            <person name="Shibata M."/>
            <person name="Shimokawa T."/>
            <person name="Song J."/>
            <person name="Takazaki Y."/>
            <person name="Terasawa K."/>
            <person name="Tsugane M."/>
            <person name="Tsuji K."/>
            <person name="Ueda S."/>
            <person name="Waki K."/>
            <person name="Yamagata H."/>
            <person name="Yamamoto M."/>
            <person name="Yamamoto S."/>
            <person name="Yamane H."/>
            <person name="Yoshiki S."/>
            <person name="Yoshihara R."/>
            <person name="Yukawa K."/>
            <person name="Zhong H."/>
            <person name="Yano M."/>
            <person name="Yuan Q."/>
            <person name="Ouyang S."/>
            <person name="Liu J."/>
            <person name="Jones K.M."/>
            <person name="Gansberger K."/>
            <person name="Moffat K."/>
            <person name="Hill J."/>
            <person name="Bera J."/>
            <person name="Fadrosh D."/>
            <person name="Jin S."/>
            <person name="Johri S."/>
            <person name="Kim M."/>
            <person name="Overton L."/>
            <person name="Reardon M."/>
            <person name="Tsitrin T."/>
            <person name="Vuong H."/>
            <person name="Weaver B."/>
            <person name="Ciecko A."/>
            <person name="Tallon L."/>
            <person name="Jackson J."/>
            <person name="Pai G."/>
            <person name="Aken S.V."/>
            <person name="Utterback T."/>
            <person name="Reidmuller S."/>
            <person name="Feldblyum T."/>
            <person name="Hsiao J."/>
            <person name="Zismann V."/>
            <person name="Iobst S."/>
            <person name="de Vazeille A.R."/>
            <person name="Buell C.R."/>
            <person name="Ying K."/>
            <person name="Li Y."/>
            <person name="Lu T."/>
            <person name="Huang Y."/>
            <person name="Zhao Q."/>
            <person name="Feng Q."/>
            <person name="Zhang L."/>
            <person name="Zhu J."/>
            <person name="Weng Q."/>
            <person name="Mu J."/>
            <person name="Lu Y."/>
            <person name="Fan D."/>
            <person name="Liu Y."/>
            <person name="Guan J."/>
            <person name="Zhang Y."/>
            <person name="Yu S."/>
            <person name="Liu X."/>
            <person name="Zhang Y."/>
            <person name="Hong G."/>
            <person name="Han B."/>
            <person name="Choisne N."/>
            <person name="Demange N."/>
            <person name="Orjeda G."/>
            <person name="Samain S."/>
            <person name="Cattolico L."/>
            <person name="Pelletier E."/>
            <person name="Couloux A."/>
            <person name="Segurens B."/>
            <person name="Wincker P."/>
            <person name="D'Hont A."/>
            <person name="Scarpelli C."/>
            <person name="Weissenbach J."/>
            <person name="Salanoubat M."/>
            <person name="Quetier F."/>
            <person name="Yu Y."/>
            <person name="Kim H.R."/>
            <person name="Rambo T."/>
            <person name="Currie J."/>
            <person name="Collura K."/>
            <person name="Luo M."/>
            <person name="Yang T."/>
            <person name="Ammiraju J.S.S."/>
            <person name="Engler F."/>
            <person name="Soderlund C."/>
            <person name="Wing R.A."/>
            <person name="Palmer L.E."/>
            <person name="de la Bastide M."/>
            <person name="Spiegel L."/>
            <person name="Nascimento L."/>
            <person name="Zutavern T."/>
            <person name="O'Shaughnessy A."/>
            <person name="Dike S."/>
            <person name="Dedhia N."/>
            <person name="Preston R."/>
            <person name="Balija V."/>
            <person name="McCombie W.R."/>
            <person name="Chow T."/>
            <person name="Chen H."/>
            <person name="Chung M."/>
            <person name="Chen C."/>
            <person name="Shaw J."/>
            <person name="Wu H."/>
            <person name="Hsiao K."/>
            <person name="Chao Y."/>
            <person name="Chu M."/>
            <person name="Cheng C."/>
            <person name="Hour A."/>
            <person name="Lee P."/>
            <person name="Lin S."/>
            <person name="Lin Y."/>
            <person name="Liou J."/>
            <person name="Liu S."/>
            <person name="Hsing Y."/>
            <person name="Raghuvanshi S."/>
            <person name="Mohanty A."/>
            <person name="Bharti A.K."/>
            <person name="Gaur A."/>
            <person name="Gupta V."/>
            <person name="Kumar D."/>
            <person name="Ravi V."/>
            <person name="Vij S."/>
            <person name="Kapur A."/>
            <person name="Khurana P."/>
            <person name="Khurana P."/>
            <person name="Khurana J.P."/>
            <person name="Tyagi A.K."/>
            <person name="Gaikwad K."/>
            <person name="Singh A."/>
            <person name="Dalal V."/>
            <person name="Srivastava S."/>
            <person name="Dixit A."/>
            <person name="Pal A.K."/>
            <person name="Ghazi I.A."/>
            <person name="Yadav M."/>
            <person name="Pandit A."/>
            <person name="Bhargava A."/>
            <person name="Sureshbabu K."/>
            <person name="Batra K."/>
            <person name="Sharma T.R."/>
            <person name="Mohapatra T."/>
            <person name="Singh N.K."/>
            <person name="Messing J."/>
            <person name="Nelson A.B."/>
            <person name="Fuks G."/>
            <person name="Kavchok S."/>
            <person name="Keizer G."/>
            <person name="Linton E."/>
            <person name="Llaca V."/>
            <person name="Song R."/>
            <person name="Tanyolac B."/>
            <person name="Young S."/>
            <person name="Ho-Il K."/>
            <person name="Hahn J.H."/>
            <person name="Sangsakoo G."/>
            <person name="Vanavichit A."/>
            <person name="de Mattos Luiz.A.T."/>
            <person name="Zimmer P.D."/>
            <person name="Malone G."/>
            <person name="Dellagostin O."/>
            <person name="de Oliveira A.C."/>
            <person name="Bevan M."/>
            <person name="Bancroft I."/>
            <person name="Minx P."/>
            <person name="Cordum H."/>
            <person name="Wilson R."/>
            <person name="Cheng Z."/>
            <person name="Jin W."/>
            <person name="Jiang J."/>
            <person name="Leong S.A."/>
            <person name="Iwama H."/>
            <person name="Gojobori T."/>
            <person name="Itoh T."/>
            <person name="Niimura Y."/>
            <person name="Fujii Y."/>
            <person name="Habara T."/>
            <person name="Sakai H."/>
            <person name="Sato Y."/>
            <person name="Wilson G."/>
            <person name="Kumar K."/>
            <person name="McCouch S."/>
            <person name="Juretic N."/>
            <person name="Hoen D."/>
            <person name="Wright S."/>
            <person name="Bruskiewich R."/>
            <person name="Bureau T."/>
            <person name="Miyao A."/>
            <person name="Hirochika H."/>
            <person name="Nishikawa T."/>
            <person name="Kadowaki K."/>
            <person name="Sugiura M."/>
            <person name="Burr B."/>
            <person name="Sasaki T."/>
        </authorList>
    </citation>
    <scope>NUCLEOTIDE SEQUENCE [LARGE SCALE GENOMIC DNA]</scope>
    <source>
        <strain evidence="2">cv. Nipponbare</strain>
    </source>
</reference>
<evidence type="ECO:0000313" key="2">
    <source>
        <dbReference type="Proteomes" id="UP000000763"/>
    </source>
</evidence>
<evidence type="ECO:0000313" key="1">
    <source>
        <dbReference type="EMBL" id="BAA85418.1"/>
    </source>
</evidence>
<name>Q9SNI8_ORYSJ</name>
<dbReference type="EMBL" id="AP000615">
    <property type="protein sequence ID" value="BAA85418.1"/>
    <property type="molecule type" value="Genomic_DNA"/>
</dbReference>
<accession>Q9SNI8</accession>